<evidence type="ECO:0008006" key="5">
    <source>
        <dbReference type="Google" id="ProtNLM"/>
    </source>
</evidence>
<sequence length="182" mass="19240">MLQVVYFLMVILCSATLLHAGVVSDDDNRDSSTRVCVCCVLNSESETEAPTTSVAIDESTEDPDGYFLDELALRRKYVLVLVMRSAGGVGSLKTVAADSTSAGGVDSLKTVAADSTDIGDKKDAVASPVVVPDHSRTRREDKSKKAGGNPSAPATANENQGNNRRLPTIPEKSRAIRAAQSQ</sequence>
<organism evidence="3 4">
    <name type="scientific">Dryococelus australis</name>
    <dbReference type="NCBI Taxonomy" id="614101"/>
    <lineage>
        <taxon>Eukaryota</taxon>
        <taxon>Metazoa</taxon>
        <taxon>Ecdysozoa</taxon>
        <taxon>Arthropoda</taxon>
        <taxon>Hexapoda</taxon>
        <taxon>Insecta</taxon>
        <taxon>Pterygota</taxon>
        <taxon>Neoptera</taxon>
        <taxon>Polyneoptera</taxon>
        <taxon>Phasmatodea</taxon>
        <taxon>Verophasmatodea</taxon>
        <taxon>Anareolatae</taxon>
        <taxon>Phasmatidae</taxon>
        <taxon>Eurycanthinae</taxon>
        <taxon>Dryococelus</taxon>
    </lineage>
</organism>
<dbReference type="EMBL" id="JARBHB010000003">
    <property type="protein sequence ID" value="KAJ8888858.1"/>
    <property type="molecule type" value="Genomic_DNA"/>
</dbReference>
<keyword evidence="4" id="KW-1185">Reference proteome</keyword>
<feature type="compositionally biased region" description="Polar residues" evidence="1">
    <location>
        <begin position="152"/>
        <end position="165"/>
    </location>
</feature>
<evidence type="ECO:0000313" key="4">
    <source>
        <dbReference type="Proteomes" id="UP001159363"/>
    </source>
</evidence>
<feature type="compositionally biased region" description="Basic and acidic residues" evidence="1">
    <location>
        <begin position="133"/>
        <end position="144"/>
    </location>
</feature>
<name>A0ABQ9HWV2_9NEOP</name>
<keyword evidence="2" id="KW-0732">Signal</keyword>
<feature type="signal peptide" evidence="2">
    <location>
        <begin position="1"/>
        <end position="20"/>
    </location>
</feature>
<feature type="chain" id="PRO_5045199869" description="Secreted protein" evidence="2">
    <location>
        <begin position="21"/>
        <end position="182"/>
    </location>
</feature>
<evidence type="ECO:0000256" key="1">
    <source>
        <dbReference type="SAM" id="MobiDB-lite"/>
    </source>
</evidence>
<reference evidence="3 4" key="1">
    <citation type="submission" date="2023-02" db="EMBL/GenBank/DDBJ databases">
        <title>LHISI_Scaffold_Assembly.</title>
        <authorList>
            <person name="Stuart O.P."/>
            <person name="Cleave R."/>
            <person name="Magrath M.J.L."/>
            <person name="Mikheyev A.S."/>
        </authorList>
    </citation>
    <scope>NUCLEOTIDE SEQUENCE [LARGE SCALE GENOMIC DNA]</scope>
    <source>
        <strain evidence="3">Daus_M_001</strain>
        <tissue evidence="3">Leg muscle</tissue>
    </source>
</reference>
<proteinExistence type="predicted"/>
<evidence type="ECO:0000256" key="2">
    <source>
        <dbReference type="SAM" id="SignalP"/>
    </source>
</evidence>
<comment type="caution">
    <text evidence="3">The sequence shown here is derived from an EMBL/GenBank/DDBJ whole genome shotgun (WGS) entry which is preliminary data.</text>
</comment>
<dbReference type="Proteomes" id="UP001159363">
    <property type="component" value="Chromosome 3"/>
</dbReference>
<accession>A0ABQ9HWV2</accession>
<feature type="region of interest" description="Disordered" evidence="1">
    <location>
        <begin position="123"/>
        <end position="182"/>
    </location>
</feature>
<gene>
    <name evidence="3" type="ORF">PR048_008352</name>
</gene>
<protein>
    <recommendedName>
        <fullName evidence="5">Secreted protein</fullName>
    </recommendedName>
</protein>
<evidence type="ECO:0000313" key="3">
    <source>
        <dbReference type="EMBL" id="KAJ8888858.1"/>
    </source>
</evidence>